<sequence length="222" mass="22913">MDLKMLRSTLPILALAAGVAMALPLEASAQSMMKKGQSTMTTKASNRANVRGTIESFNGTTIVVKTREGPDATVTLSDGWVVGGVAKASLDDIKKGDFVGISNVPKSEGGNSALEVVIFPAALKGTGEGDRPWDLKPNSSMTNATVADAVKDVDGRTLTVTYRGGEKKIAVPDGTPIVTLIQATKDDLKPGATVFVAAEKGSDGTLTSKRVVVGTNGVVPPM</sequence>
<dbReference type="Proteomes" id="UP000253324">
    <property type="component" value="Unassembled WGS sequence"/>
</dbReference>
<keyword evidence="1" id="KW-0732">Signal</keyword>
<dbReference type="AlphaFoldDB" id="A0A368YVJ2"/>
<comment type="caution">
    <text evidence="2">The sequence shown here is derived from an EMBL/GenBank/DDBJ whole genome shotgun (WGS) entry which is preliminary data.</text>
</comment>
<dbReference type="RefSeq" id="WP_425373974.1">
    <property type="nucleotide sequence ID" value="NZ_QPJM01000006.1"/>
</dbReference>
<dbReference type="EMBL" id="QPJM01000006">
    <property type="protein sequence ID" value="RCW82977.1"/>
    <property type="molecule type" value="Genomic_DNA"/>
</dbReference>
<organism evidence="2 3">
    <name type="scientific">Phyllobacterium bourgognense</name>
    <dbReference type="NCBI Taxonomy" id="314236"/>
    <lineage>
        <taxon>Bacteria</taxon>
        <taxon>Pseudomonadati</taxon>
        <taxon>Pseudomonadota</taxon>
        <taxon>Alphaproteobacteria</taxon>
        <taxon>Hyphomicrobiales</taxon>
        <taxon>Phyllobacteriaceae</taxon>
        <taxon>Phyllobacterium</taxon>
    </lineage>
</organism>
<reference evidence="2 3" key="1">
    <citation type="submission" date="2018-07" db="EMBL/GenBank/DDBJ databases">
        <title>Genomic Encyclopedia of Type Strains, Phase III (KMG-III): the genomes of soil and plant-associated and newly described type strains.</title>
        <authorList>
            <person name="Whitman W."/>
        </authorList>
    </citation>
    <scope>NUCLEOTIDE SEQUENCE [LARGE SCALE GENOMIC DNA]</scope>
    <source>
        <strain evidence="2 3">31-25a</strain>
    </source>
</reference>
<evidence type="ECO:0000313" key="2">
    <source>
        <dbReference type="EMBL" id="RCW82977.1"/>
    </source>
</evidence>
<evidence type="ECO:0000256" key="1">
    <source>
        <dbReference type="SAM" id="SignalP"/>
    </source>
</evidence>
<gene>
    <name evidence="2" type="ORF">C7476_1066</name>
</gene>
<feature type="chain" id="PRO_5016628966" description="DUF5666 domain-containing protein" evidence="1">
    <location>
        <begin position="23"/>
        <end position="222"/>
    </location>
</feature>
<protein>
    <recommendedName>
        <fullName evidence="4">DUF5666 domain-containing protein</fullName>
    </recommendedName>
</protein>
<keyword evidence="3" id="KW-1185">Reference proteome</keyword>
<evidence type="ECO:0008006" key="4">
    <source>
        <dbReference type="Google" id="ProtNLM"/>
    </source>
</evidence>
<proteinExistence type="predicted"/>
<accession>A0A368YVJ2</accession>
<name>A0A368YVJ2_9HYPH</name>
<feature type="signal peptide" evidence="1">
    <location>
        <begin position="1"/>
        <end position="22"/>
    </location>
</feature>
<evidence type="ECO:0000313" key="3">
    <source>
        <dbReference type="Proteomes" id="UP000253324"/>
    </source>
</evidence>